<keyword evidence="5" id="KW-0029">Amino-acid transport</keyword>
<feature type="transmembrane region" description="Helical" evidence="9">
    <location>
        <begin position="128"/>
        <end position="148"/>
    </location>
</feature>
<protein>
    <recommendedName>
        <fullName evidence="10">Amino acid transporter transmembrane domain-containing protein</fullName>
    </recommendedName>
</protein>
<keyword evidence="6 9" id="KW-1133">Transmembrane helix</keyword>
<organism evidence="11 12">
    <name type="scientific">Thalassiosira oceanica</name>
    <name type="common">Marine diatom</name>
    <dbReference type="NCBI Taxonomy" id="159749"/>
    <lineage>
        <taxon>Eukaryota</taxon>
        <taxon>Sar</taxon>
        <taxon>Stramenopiles</taxon>
        <taxon>Ochrophyta</taxon>
        <taxon>Bacillariophyta</taxon>
        <taxon>Coscinodiscophyceae</taxon>
        <taxon>Thalassiosirophycidae</taxon>
        <taxon>Thalassiosirales</taxon>
        <taxon>Thalassiosiraceae</taxon>
        <taxon>Thalassiosira</taxon>
    </lineage>
</organism>
<comment type="caution">
    <text evidence="11">The sequence shown here is derived from an EMBL/GenBank/DDBJ whole genome shotgun (WGS) entry which is preliminary data.</text>
</comment>
<comment type="subcellular location">
    <subcellularLocation>
        <location evidence="1">Membrane</location>
        <topology evidence="1">Multi-pass membrane protein</topology>
    </subcellularLocation>
</comment>
<keyword evidence="3" id="KW-0813">Transport</keyword>
<dbReference type="GO" id="GO:0015179">
    <property type="term" value="F:L-amino acid transmembrane transporter activity"/>
    <property type="evidence" value="ECO:0007669"/>
    <property type="project" value="TreeGrafter"/>
</dbReference>
<feature type="transmembrane region" description="Helical" evidence="9">
    <location>
        <begin position="80"/>
        <end position="103"/>
    </location>
</feature>
<evidence type="ECO:0000256" key="7">
    <source>
        <dbReference type="ARBA" id="ARBA00023136"/>
    </source>
</evidence>
<dbReference type="OrthoDB" id="438545at2759"/>
<feature type="domain" description="Amino acid transporter transmembrane" evidence="10">
    <location>
        <begin position="49"/>
        <end position="152"/>
    </location>
</feature>
<evidence type="ECO:0000256" key="4">
    <source>
        <dbReference type="ARBA" id="ARBA00022692"/>
    </source>
</evidence>
<dbReference type="AlphaFoldDB" id="K0S9Q7"/>
<comment type="similarity">
    <text evidence="2">Belongs to the amino acid/polyamine transporter 2 family.</text>
</comment>
<dbReference type="EMBL" id="AGNL01019711">
    <property type="protein sequence ID" value="EJK61634.1"/>
    <property type="molecule type" value="Genomic_DNA"/>
</dbReference>
<evidence type="ECO:0000256" key="6">
    <source>
        <dbReference type="ARBA" id="ARBA00022989"/>
    </source>
</evidence>
<evidence type="ECO:0000313" key="12">
    <source>
        <dbReference type="Proteomes" id="UP000266841"/>
    </source>
</evidence>
<keyword evidence="12" id="KW-1185">Reference proteome</keyword>
<dbReference type="Pfam" id="PF01490">
    <property type="entry name" value="Aa_trans"/>
    <property type="match status" value="1"/>
</dbReference>
<sequence length="173" mass="18696">MMAPNYQSITISDVDDDDAPLAMVSGKDETKNPHPEDHLAPPFDSDERPSSLLVGTFNLIATVVGGGVLSLPIVFQKCGIVFATAAMALSACTTYLSLVMLCYSSRRAGGSSYGEVMRSAFGERAEELVAWLLFVFLLFVIVGYMVLIRDIWTPLALLVLPSANEDYVLLGIV</sequence>
<reference evidence="11 12" key="1">
    <citation type="journal article" date="2012" name="Genome Biol.">
        <title>Genome and low-iron response of an oceanic diatom adapted to chronic iron limitation.</title>
        <authorList>
            <person name="Lommer M."/>
            <person name="Specht M."/>
            <person name="Roy A.S."/>
            <person name="Kraemer L."/>
            <person name="Andreson R."/>
            <person name="Gutowska M.A."/>
            <person name="Wolf J."/>
            <person name="Bergner S.V."/>
            <person name="Schilhabel M.B."/>
            <person name="Klostermeier U.C."/>
            <person name="Beiko R.G."/>
            <person name="Rosenstiel P."/>
            <person name="Hippler M."/>
            <person name="Laroche J."/>
        </authorList>
    </citation>
    <scope>NUCLEOTIDE SEQUENCE [LARGE SCALE GENOMIC DNA]</scope>
    <source>
        <strain evidence="11 12">CCMP1005</strain>
    </source>
</reference>
<proteinExistence type="inferred from homology"/>
<dbReference type="Proteomes" id="UP000266841">
    <property type="component" value="Unassembled WGS sequence"/>
</dbReference>
<feature type="region of interest" description="Disordered" evidence="8">
    <location>
        <begin position="17"/>
        <end position="46"/>
    </location>
</feature>
<evidence type="ECO:0000256" key="8">
    <source>
        <dbReference type="SAM" id="MobiDB-lite"/>
    </source>
</evidence>
<evidence type="ECO:0000256" key="2">
    <source>
        <dbReference type="ARBA" id="ARBA00008066"/>
    </source>
</evidence>
<gene>
    <name evidence="11" type="ORF">THAOC_17843</name>
</gene>
<dbReference type="GO" id="GO:0016020">
    <property type="term" value="C:membrane"/>
    <property type="evidence" value="ECO:0007669"/>
    <property type="project" value="UniProtKB-SubCell"/>
</dbReference>
<name>K0S9Q7_THAOC</name>
<evidence type="ECO:0000313" key="11">
    <source>
        <dbReference type="EMBL" id="EJK61634.1"/>
    </source>
</evidence>
<dbReference type="InterPro" id="IPR013057">
    <property type="entry name" value="AA_transpt_TM"/>
</dbReference>
<evidence type="ECO:0000256" key="1">
    <source>
        <dbReference type="ARBA" id="ARBA00004141"/>
    </source>
</evidence>
<dbReference type="PANTHER" id="PTHR22950:SF458">
    <property type="entry name" value="SODIUM-COUPLED NEUTRAL AMINO ACID TRANSPORTER 11-RELATED"/>
    <property type="match status" value="1"/>
</dbReference>
<evidence type="ECO:0000256" key="9">
    <source>
        <dbReference type="SAM" id="Phobius"/>
    </source>
</evidence>
<evidence type="ECO:0000256" key="5">
    <source>
        <dbReference type="ARBA" id="ARBA00022970"/>
    </source>
</evidence>
<keyword evidence="7 9" id="KW-0472">Membrane</keyword>
<feature type="transmembrane region" description="Helical" evidence="9">
    <location>
        <begin position="52"/>
        <end position="74"/>
    </location>
</feature>
<feature type="non-terminal residue" evidence="11">
    <location>
        <position position="173"/>
    </location>
</feature>
<feature type="compositionally biased region" description="Basic and acidic residues" evidence="8">
    <location>
        <begin position="26"/>
        <end position="46"/>
    </location>
</feature>
<dbReference type="PANTHER" id="PTHR22950">
    <property type="entry name" value="AMINO ACID TRANSPORTER"/>
    <property type="match status" value="1"/>
</dbReference>
<evidence type="ECO:0000259" key="10">
    <source>
        <dbReference type="Pfam" id="PF01490"/>
    </source>
</evidence>
<keyword evidence="4 9" id="KW-0812">Transmembrane</keyword>
<accession>K0S9Q7</accession>
<evidence type="ECO:0000256" key="3">
    <source>
        <dbReference type="ARBA" id="ARBA00022448"/>
    </source>
</evidence>